<protein>
    <submittedName>
        <fullName evidence="1">Peptide synthetase</fullName>
    </submittedName>
</protein>
<dbReference type="Proteomes" id="UP000308600">
    <property type="component" value="Unassembled WGS sequence"/>
</dbReference>
<keyword evidence="2" id="KW-1185">Reference proteome</keyword>
<evidence type="ECO:0000313" key="2">
    <source>
        <dbReference type="Proteomes" id="UP000308600"/>
    </source>
</evidence>
<proteinExistence type="predicted"/>
<dbReference type="EMBL" id="ML208260">
    <property type="protein sequence ID" value="TFK76388.1"/>
    <property type="molecule type" value="Genomic_DNA"/>
</dbReference>
<accession>A0ACD3BDG4</accession>
<reference evidence="1 2" key="1">
    <citation type="journal article" date="2019" name="Nat. Ecol. Evol.">
        <title>Megaphylogeny resolves global patterns of mushroom evolution.</title>
        <authorList>
            <person name="Varga T."/>
            <person name="Krizsan K."/>
            <person name="Foldi C."/>
            <person name="Dima B."/>
            <person name="Sanchez-Garcia M."/>
            <person name="Sanchez-Ramirez S."/>
            <person name="Szollosi G.J."/>
            <person name="Szarkandi J.G."/>
            <person name="Papp V."/>
            <person name="Albert L."/>
            <person name="Andreopoulos W."/>
            <person name="Angelini C."/>
            <person name="Antonin V."/>
            <person name="Barry K.W."/>
            <person name="Bougher N.L."/>
            <person name="Buchanan P."/>
            <person name="Buyck B."/>
            <person name="Bense V."/>
            <person name="Catcheside P."/>
            <person name="Chovatia M."/>
            <person name="Cooper J."/>
            <person name="Damon W."/>
            <person name="Desjardin D."/>
            <person name="Finy P."/>
            <person name="Geml J."/>
            <person name="Haridas S."/>
            <person name="Hughes K."/>
            <person name="Justo A."/>
            <person name="Karasinski D."/>
            <person name="Kautmanova I."/>
            <person name="Kiss B."/>
            <person name="Kocsube S."/>
            <person name="Kotiranta H."/>
            <person name="LaButti K.M."/>
            <person name="Lechner B.E."/>
            <person name="Liimatainen K."/>
            <person name="Lipzen A."/>
            <person name="Lukacs Z."/>
            <person name="Mihaltcheva S."/>
            <person name="Morgado L.N."/>
            <person name="Niskanen T."/>
            <person name="Noordeloos M.E."/>
            <person name="Ohm R.A."/>
            <person name="Ortiz-Santana B."/>
            <person name="Ovrebo C."/>
            <person name="Racz N."/>
            <person name="Riley R."/>
            <person name="Savchenko A."/>
            <person name="Shiryaev A."/>
            <person name="Soop K."/>
            <person name="Spirin V."/>
            <person name="Szebenyi C."/>
            <person name="Tomsovsky M."/>
            <person name="Tulloss R.E."/>
            <person name="Uehling J."/>
            <person name="Grigoriev I.V."/>
            <person name="Vagvolgyi C."/>
            <person name="Papp T."/>
            <person name="Martin F.M."/>
            <person name="Miettinen O."/>
            <person name="Hibbett D.S."/>
            <person name="Nagy L.G."/>
        </authorList>
    </citation>
    <scope>NUCLEOTIDE SEQUENCE [LARGE SCALE GENOMIC DNA]</scope>
    <source>
        <strain evidence="1 2">NL-1719</strain>
    </source>
</reference>
<name>A0ACD3BDG4_9AGAR</name>
<gene>
    <name evidence="1" type="ORF">BDN72DRAFT_867366</name>
</gene>
<organism evidence="1 2">
    <name type="scientific">Pluteus cervinus</name>
    <dbReference type="NCBI Taxonomy" id="181527"/>
    <lineage>
        <taxon>Eukaryota</taxon>
        <taxon>Fungi</taxon>
        <taxon>Dikarya</taxon>
        <taxon>Basidiomycota</taxon>
        <taxon>Agaricomycotina</taxon>
        <taxon>Agaricomycetes</taxon>
        <taxon>Agaricomycetidae</taxon>
        <taxon>Agaricales</taxon>
        <taxon>Pluteineae</taxon>
        <taxon>Pluteaceae</taxon>
        <taxon>Pluteus</taxon>
    </lineage>
</organism>
<sequence>MSHFCSSVLAGYHPVQWPDLAAHRFPQKDPYSVQLDISPVCESILVAVLARVLGAYTGTSDLLVAVGQTATFVRVTWSTTSTWSQVTETIFHDIRENAGRIFLADIRRVLDLDERQTPCLAQFCSGPAHPNPSDFPLVVWHNTANSSLTVLTSPVYAHPSVAKQLLAQVVHLAQLAASQLDALVHDTFSLPADLLSIHERVQDADLPGQYPRPQLVSFVYEYLTARAQTHPNHVAMRWYPSLSADSSQSIHSHEEITYLQLDQRSNQFSRWLIASGLGVEDRVAVCMARDLTFHVAMIGIMKAGGCYVPIDPDLPEERKSYIARDADARFVLTTTDLSPSTLFGSRTVYMNDIPLKEAVQTHSDQAISRPSPDNLAFLLYTSGTTGLPKGCLLTHHGLAQVMLALGNTAANVRMENVSDGRYLAVASIAFDVHLAETWVPVTLGIPLFSAPRSQLLGDLPYYVKSLGITHVGIVPSLIEATMGAVQTDGVNEMALRYIASGGEKMSDSILDKWADHPQVRLANYYGPSEATIGCCARVMDSTTPRSNIGRPFANVSGYVVDRDLNIVLRGGLGELVVEGPLVGRGYHGRPDLTQKVFMEWPGPGCWSYRTGDLVRMMPDGTLEILGRIDSQIKLRGVRIESEGVSAIVRKGGVACSTGHLDAVTVLAKHPRIGAEQLVSFIAWDSSITVSIRKSSKPYIVLPPKGLIGQIRTVCDVELASYMRPSHIIPISWLPLSSNGKSDDKVLVTLFNSLDVDILANILVGDLEDKEEYPASQAEKDVFSVLLRHIPLPLHVFRPDINVFECGVDSMSVIRFASDLKATLGYQLTASEIMKMLTISGIAAAGVASTSAPTSHLASRVEQYASERLPEIIAAYLPDSVEAVLPPFTVQEGVLSRSVDQGSLYVQHVVLRLGKSVSLPRLQQAWNEVLDHHPILRTVFYFGRELSQVVLSRQAVSPPWSEVSVESDKPDPLQWFMNTKSVEISHNLNEKISEIPPWRLTVCNFGSAEETLVALSIHHALYDGISLPILVNGVSNAYHGHPHPLQCESTEILEHLAAARSDEARSFWENYFSGLVWPTKILVPSSFAKMKTEKKVFNTSLSSMKSLAAAQKITLQGLLTSAFAEYLATKVYQTTDICFGVIRSGRLLPLDGIETTICPMICVLPFRVDLSRMNQPLSIQSNISAMVEFEHTPLGKIQSWVRPGEALFEALFSVSVKEHSHSDLWDVLLSEPPQADFPLAVEVVIDHEKDTLVLQVAWLEDDEPVRLVSNLLKGFEPIVQRIGQGGGLDTPGSIVPKPQAAPPRAILENVTSTDIIDPTIIPKLKEIVADFLRVDALLVADNTSLISLGLDSIKSVGLARTLGKAGFRVAAVDLMKYSSLVSLANLISSSSEVLVSEGTEPSYQALLDDLRSIVDMETLKLSDDDRPAIFPTTTLQAGLLSQTIASQGRLYMHVFPMRLSTSTDIDRLKRAWIQAIEAFSILRTSFHFLPETGVWIQVVHSSYLGWDEILFSTDAEYQHFVEKHLELHRPENEKMFGKPPLWLRLYRSTTDKLSHRFVIYLHHALYDGLSIVKLLGAVRAIYEGATLDPTPQFVDFMKYFISQEQLGTAYWAQLLKGLRSNLLLPSPKGEQAVTSHSETLTVVIDKRKLNDILKTCAITTQCLGQATWSILLASLSRSSDVVFGHTISGRSIPNSEDVIGPMLNTIPFRIQLDPQMTNSQLLKAIHSRNIAALAWHHASLRSIQRELQLSQLWDSLFLFQPADEDLVEEESLWNWDEISEEAPEIQYPINIEMQETGLGFNVVMAYKSSHLNGQQSNELLHRFGQLIESLASNPDGMVSESLDFSTLVRVEHPAEEIYGSLPSTITPFDNPSVTTQTIQTVLASISGLPVSKITLATPLVSLGIDSITAIRVVSKCRELGFRLQASDVVQSRTLLDLLNRAAASEGILRKSVQSESMIPPFERERILVKFGKEAILVEDILPMAPGMKWLLGAWQRSDRTRFQNAFALNLRGSVDAAKFREAWIALVHHHAILRSTFATGPPGGEPRLVVFNQEYSNHWTHEHLDSIDDGIVQRKMLELIEHPAPSMIPPTKGLLLTSDQKAYFIIQLHHVQYDAWSLQLLLDDLSCLYHDNIPGSSHNLAEFLAAVTPSVSDQELQRKYWQNYFPRACTSTFPNISTSVDCGPQQRTIITIANAVPDAAHCEARARDLQLSLQAVLLACWAKIQSEYCSREAIVFGLWHAGRLGVTDDIERLAVPCVNILPICVSAIAQRTSTRLAASLQDDLKARSGLLEQSDFAAVHRWVGSENRPLTNVFVNIVKVAPELSNRSIPWDPVKVQYQVSGIIPNEDTSVMDKLKLTELIQDDVMIDIGVDTQNNTLLMSVDCSACIMDEGQAVDLIKKWAVEVRRALPP</sequence>
<evidence type="ECO:0000313" key="1">
    <source>
        <dbReference type="EMBL" id="TFK76388.1"/>
    </source>
</evidence>